<reference evidence="2 3" key="1">
    <citation type="submission" date="2015-07" db="EMBL/GenBank/DDBJ databases">
        <authorList>
            <person name="Voget S."/>
            <person name="Dogs M."/>
            <person name="Brinkhoff T.H."/>
            <person name="Daniel R."/>
        </authorList>
    </citation>
    <scope>NUCLEOTIDE SEQUENCE [LARGE SCALE GENOMIC DNA]</scope>
    <source>
        <strain evidence="2 3">B14</strain>
        <plasmid evidence="2 3">pROLI81</plasmid>
    </source>
</reference>
<feature type="domain" description="DNA-binding phage zinc finger" evidence="1">
    <location>
        <begin position="6"/>
        <end position="50"/>
    </location>
</feature>
<dbReference type="RefSeq" id="WP_187431441.1">
    <property type="nucleotide sequence ID" value="NZ_CP143426.1"/>
</dbReference>
<evidence type="ECO:0000313" key="3">
    <source>
        <dbReference type="Proteomes" id="UP001318682"/>
    </source>
</evidence>
<dbReference type="InterPro" id="IPR056911">
    <property type="entry name" value="Phage_Znf_bind_put"/>
</dbReference>
<name>A0ABZ2BZS8_9RHOB</name>
<accession>A0ABZ2BZS8</accession>
<dbReference type="EMBL" id="CP143426">
    <property type="protein sequence ID" value="WVX51704.1"/>
    <property type="molecule type" value="Genomic_DNA"/>
</dbReference>
<protein>
    <recommendedName>
        <fullName evidence="1">DNA-binding phage zinc finger domain-containing protein</fullName>
    </recommendedName>
</protein>
<reference evidence="2 3" key="2">
    <citation type="submission" date="2024-01" db="EMBL/GenBank/DDBJ databases">
        <title>Roseobacter fucihabitans sp. nov., isolated from the brown alga Fucus spiralis.</title>
        <authorList>
            <person name="Hahnke S."/>
            <person name="Berger M."/>
            <person name="Schlingloff A."/>
            <person name="Athale I."/>
            <person name="Neumann-Schaal M."/>
            <person name="Adenaya A."/>
            <person name="Poehlein A."/>
            <person name="Daniel R."/>
            <person name="Pertersen J."/>
            <person name="Brinkhoff T."/>
        </authorList>
    </citation>
    <scope>NUCLEOTIDE SEQUENCE [LARGE SCALE GENOMIC DNA]</scope>
    <source>
        <strain evidence="2 3">B14</strain>
        <plasmid evidence="2 3">pROLI81</plasmid>
    </source>
</reference>
<geneLocation type="plasmid" evidence="2 3">
    <name>pROLI81</name>
</geneLocation>
<sequence>MPDFSAHHHPVLAVACPDCGKAPGVWCRRPSGHKASELHRSRRAEADRVFIEQHGPDASIEQVEGEWTVDPPWSRWYSPAA</sequence>
<evidence type="ECO:0000259" key="1">
    <source>
        <dbReference type="Pfam" id="PF24623"/>
    </source>
</evidence>
<gene>
    <name evidence="2" type="ORF">ROLI_048060</name>
</gene>
<keyword evidence="3" id="KW-1185">Reference proteome</keyword>
<dbReference type="Pfam" id="PF24623">
    <property type="entry name" value="Phage_zn_bind_8"/>
    <property type="match status" value="1"/>
</dbReference>
<proteinExistence type="predicted"/>
<dbReference type="Proteomes" id="UP001318682">
    <property type="component" value="Plasmid pROLI81"/>
</dbReference>
<keyword evidence="2" id="KW-0614">Plasmid</keyword>
<evidence type="ECO:0000313" key="2">
    <source>
        <dbReference type="EMBL" id="WVX51704.1"/>
    </source>
</evidence>
<organism evidence="2 3">
    <name type="scientific">Roseobacter fucihabitans</name>
    <dbReference type="NCBI Taxonomy" id="1537242"/>
    <lineage>
        <taxon>Bacteria</taxon>
        <taxon>Pseudomonadati</taxon>
        <taxon>Pseudomonadota</taxon>
        <taxon>Alphaproteobacteria</taxon>
        <taxon>Rhodobacterales</taxon>
        <taxon>Roseobacteraceae</taxon>
        <taxon>Roseobacter</taxon>
    </lineage>
</organism>